<dbReference type="EMBL" id="JABXXO010000011">
    <property type="protein sequence ID" value="KAF7763999.1"/>
    <property type="molecule type" value="Genomic_DNA"/>
</dbReference>
<proteinExistence type="predicted"/>
<dbReference type="Proteomes" id="UP000629468">
    <property type="component" value="Unassembled WGS sequence"/>
</dbReference>
<evidence type="ECO:0000256" key="1">
    <source>
        <dbReference type="SAM" id="MobiDB-lite"/>
    </source>
</evidence>
<organism evidence="2 3">
    <name type="scientific">Agaricus bisporus var. burnettii</name>
    <dbReference type="NCBI Taxonomy" id="192524"/>
    <lineage>
        <taxon>Eukaryota</taxon>
        <taxon>Fungi</taxon>
        <taxon>Dikarya</taxon>
        <taxon>Basidiomycota</taxon>
        <taxon>Agaricomycotina</taxon>
        <taxon>Agaricomycetes</taxon>
        <taxon>Agaricomycetidae</taxon>
        <taxon>Agaricales</taxon>
        <taxon>Agaricineae</taxon>
        <taxon>Agaricaceae</taxon>
        <taxon>Agaricus</taxon>
    </lineage>
</organism>
<protein>
    <submittedName>
        <fullName evidence="2">Uncharacterized protein</fullName>
    </submittedName>
</protein>
<name>A0A8H7C7C4_AGABI</name>
<reference evidence="2 3" key="1">
    <citation type="journal article" name="Sci. Rep.">
        <title>Telomere-to-telomere assembled and centromere annotated genomes of the two main subspecies of the button mushroom Agaricus bisporus reveal especially polymorphic chromosome ends.</title>
        <authorList>
            <person name="Sonnenberg A.S.M."/>
            <person name="Sedaghat-Telgerd N."/>
            <person name="Lavrijssen B."/>
            <person name="Ohm R.A."/>
            <person name="Hendrickx P.M."/>
            <person name="Scholtmeijer K."/>
            <person name="Baars J.J.P."/>
            <person name="van Peer A."/>
        </authorList>
    </citation>
    <scope>NUCLEOTIDE SEQUENCE [LARGE SCALE GENOMIC DNA]</scope>
    <source>
        <strain evidence="2 3">H119_p4</strain>
    </source>
</reference>
<accession>A0A8H7C7C4</accession>
<sequence>MSSQEDRKPQRSETGDHKPKLNVSAGSEWTFPPPSVILSHFPGGCFIALFGSLYSPPGLAPPPRSNHETYHSAPPSFPSLAPAIHSFDGSFTHGHSFNRYPDAPTSYPSHASTSHPNASTFYPATSPLPLLPPAASDDESSTLPPVENILNQVHQQNVQILYELF</sequence>
<evidence type="ECO:0000313" key="3">
    <source>
        <dbReference type="Proteomes" id="UP000629468"/>
    </source>
</evidence>
<gene>
    <name evidence="2" type="ORF">Agabi119p4_8536</name>
</gene>
<feature type="region of interest" description="Disordered" evidence="1">
    <location>
        <begin position="1"/>
        <end position="26"/>
    </location>
</feature>
<dbReference type="AlphaFoldDB" id="A0A8H7C7C4"/>
<comment type="caution">
    <text evidence="2">The sequence shown here is derived from an EMBL/GenBank/DDBJ whole genome shotgun (WGS) entry which is preliminary data.</text>
</comment>
<feature type="compositionally biased region" description="Basic and acidic residues" evidence="1">
    <location>
        <begin position="1"/>
        <end position="19"/>
    </location>
</feature>
<evidence type="ECO:0000313" key="2">
    <source>
        <dbReference type="EMBL" id="KAF7763999.1"/>
    </source>
</evidence>